<dbReference type="AlphaFoldDB" id="A0ABD0Q845"/>
<dbReference type="PANTHER" id="PTHR11596:SF90">
    <property type="entry name" value="ALKALINE PHOSPHATASE"/>
    <property type="match status" value="1"/>
</dbReference>
<keyword evidence="4" id="KW-0862">Zinc</keyword>
<dbReference type="EC" id="3.1.3.1" evidence="2"/>
<dbReference type="GO" id="GO:0005886">
    <property type="term" value="C:plasma membrane"/>
    <property type="evidence" value="ECO:0007669"/>
    <property type="project" value="UniProtKB-SubCell"/>
</dbReference>
<dbReference type="Proteomes" id="UP001529510">
    <property type="component" value="Unassembled WGS sequence"/>
</dbReference>
<dbReference type="GO" id="GO:0004035">
    <property type="term" value="F:alkaline phosphatase activity"/>
    <property type="evidence" value="ECO:0007669"/>
    <property type="project" value="UniProtKB-EC"/>
</dbReference>
<evidence type="ECO:0000256" key="3">
    <source>
        <dbReference type="ARBA" id="ARBA00022622"/>
    </source>
</evidence>
<keyword evidence="3" id="KW-0449">Lipoprotein</keyword>
<dbReference type="Gene3D" id="3.40.720.10">
    <property type="entry name" value="Alkaline Phosphatase, subunit A"/>
    <property type="match status" value="1"/>
</dbReference>
<dbReference type="InterPro" id="IPR017850">
    <property type="entry name" value="Alkaline_phosphatase_core_sf"/>
</dbReference>
<proteinExistence type="predicted"/>
<dbReference type="PANTHER" id="PTHR11596">
    <property type="entry name" value="ALKALINE PHOSPHATASE"/>
    <property type="match status" value="1"/>
</dbReference>
<keyword evidence="3" id="KW-0336">GPI-anchor</keyword>
<reference evidence="5 6" key="1">
    <citation type="submission" date="2024-05" db="EMBL/GenBank/DDBJ databases">
        <title>Genome sequencing and assembly of Indian major carp, Cirrhinus mrigala (Hamilton, 1822).</title>
        <authorList>
            <person name="Mohindra V."/>
            <person name="Chowdhury L.M."/>
            <person name="Lal K."/>
            <person name="Jena J.K."/>
        </authorList>
    </citation>
    <scope>NUCLEOTIDE SEQUENCE [LARGE SCALE GENOMIC DNA]</scope>
    <source>
        <strain evidence="5">CM1030</strain>
        <tissue evidence="5">Blood</tissue>
    </source>
</reference>
<feature type="binding site" evidence="4">
    <location>
        <position position="21"/>
    </location>
    <ligand>
        <name>Zn(2+)</name>
        <dbReference type="ChEBI" id="CHEBI:29105"/>
        <label>2</label>
    </ligand>
</feature>
<evidence type="ECO:0000313" key="5">
    <source>
        <dbReference type="EMBL" id="KAL0181051.1"/>
    </source>
</evidence>
<keyword evidence="3" id="KW-0325">Glycoprotein</keyword>
<sequence>MSSEQNNYQAQAAVPLDLETHGGEDVAIFSKGPMAHLLHGVQEQHYIPHVMAYAACIGLNKDHCRT</sequence>
<evidence type="ECO:0000313" key="6">
    <source>
        <dbReference type="Proteomes" id="UP001529510"/>
    </source>
</evidence>
<dbReference type="EMBL" id="JAMKFB020000011">
    <property type="protein sequence ID" value="KAL0181051.1"/>
    <property type="molecule type" value="Genomic_DNA"/>
</dbReference>
<keyword evidence="3" id="KW-0472">Membrane</keyword>
<keyword evidence="4" id="KW-0479">Metal-binding</keyword>
<organism evidence="5 6">
    <name type="scientific">Cirrhinus mrigala</name>
    <name type="common">Mrigala</name>
    <dbReference type="NCBI Taxonomy" id="683832"/>
    <lineage>
        <taxon>Eukaryota</taxon>
        <taxon>Metazoa</taxon>
        <taxon>Chordata</taxon>
        <taxon>Craniata</taxon>
        <taxon>Vertebrata</taxon>
        <taxon>Euteleostomi</taxon>
        <taxon>Actinopterygii</taxon>
        <taxon>Neopterygii</taxon>
        <taxon>Teleostei</taxon>
        <taxon>Ostariophysi</taxon>
        <taxon>Cypriniformes</taxon>
        <taxon>Cyprinidae</taxon>
        <taxon>Labeoninae</taxon>
        <taxon>Labeonini</taxon>
        <taxon>Cirrhinus</taxon>
    </lineage>
</organism>
<comment type="subcellular location">
    <subcellularLocation>
        <location evidence="1">Cell membrane</location>
        <topology evidence="1">Lipid-anchor</topology>
        <topology evidence="1">GPI-anchor</topology>
    </subcellularLocation>
</comment>
<dbReference type="GO" id="GO:0098552">
    <property type="term" value="C:side of membrane"/>
    <property type="evidence" value="ECO:0007669"/>
    <property type="project" value="UniProtKB-KW"/>
</dbReference>
<dbReference type="Pfam" id="PF00245">
    <property type="entry name" value="Alk_phosphatase"/>
    <property type="match status" value="1"/>
</dbReference>
<protein>
    <recommendedName>
        <fullName evidence="2">alkaline phosphatase</fullName>
        <ecNumber evidence="2">3.1.3.1</ecNumber>
    </recommendedName>
</protein>
<comment type="caution">
    <text evidence="5">The sequence shown here is derived from an EMBL/GenBank/DDBJ whole genome shotgun (WGS) entry which is preliminary data.</text>
</comment>
<dbReference type="SUPFAM" id="SSF53649">
    <property type="entry name" value="Alkaline phosphatase-like"/>
    <property type="match status" value="1"/>
</dbReference>
<evidence type="ECO:0000256" key="4">
    <source>
        <dbReference type="PIRSR" id="PIRSR601952-2"/>
    </source>
</evidence>
<evidence type="ECO:0000256" key="1">
    <source>
        <dbReference type="ARBA" id="ARBA00004609"/>
    </source>
</evidence>
<evidence type="ECO:0000256" key="2">
    <source>
        <dbReference type="ARBA" id="ARBA00012647"/>
    </source>
</evidence>
<name>A0ABD0Q845_CIRMR</name>
<feature type="non-terminal residue" evidence="5">
    <location>
        <position position="66"/>
    </location>
</feature>
<dbReference type="InterPro" id="IPR001952">
    <property type="entry name" value="Alkaline_phosphatase"/>
</dbReference>
<keyword evidence="6" id="KW-1185">Reference proteome</keyword>
<accession>A0ABD0Q845</accession>
<comment type="cofactor">
    <cofactor evidence="4">
        <name>Zn(2+)</name>
        <dbReference type="ChEBI" id="CHEBI:29105"/>
    </cofactor>
    <text evidence="4">Binds 2 Zn(2+) ions.</text>
</comment>
<gene>
    <name evidence="5" type="ORF">M9458_023457</name>
</gene>